<comment type="caution">
    <text evidence="2">The sequence shown here is derived from an EMBL/GenBank/DDBJ whole genome shotgun (WGS) entry which is preliminary data.</text>
</comment>
<dbReference type="Gene3D" id="3.40.50.1010">
    <property type="entry name" value="5'-nuclease"/>
    <property type="match status" value="1"/>
</dbReference>
<evidence type="ECO:0000313" key="2">
    <source>
        <dbReference type="EMBL" id="GET40038.1"/>
    </source>
</evidence>
<evidence type="ECO:0000313" key="3">
    <source>
        <dbReference type="Proteomes" id="UP001050975"/>
    </source>
</evidence>
<dbReference type="EMBL" id="BLAY01000080">
    <property type="protein sequence ID" value="GET40038.1"/>
    <property type="molecule type" value="Genomic_DNA"/>
</dbReference>
<dbReference type="Pfam" id="PF01936">
    <property type="entry name" value="NYN"/>
    <property type="match status" value="1"/>
</dbReference>
<accession>A0AAV3XCT2</accession>
<dbReference type="RefSeq" id="WP_226585791.1">
    <property type="nucleotide sequence ID" value="NZ_BLAY01000080.1"/>
</dbReference>
<dbReference type="AlphaFoldDB" id="A0AAV3XCT2"/>
<sequence>MKNTHLAVGVQTSQHELLVTLYCDLQNVYSILEHAELLLAFAKSKGRVISKKVYYNSQCKNQASAKDKLKSLGCDCVDVPCPIKNSADNQMIADCLEAIDSNSCPDIVILVSGDGDFVKLVRILHKLGKKVIILAQRGNVKQKLKELADEFYFLDDLPQLVEGMTQKETDSVQCQIAYNKAIEYLHEAIKTALSKGESTNFSRIDNLMRQLFPCYKGVSSICKPDGKKFSKFSKFVEAAVKHGKVRMQNQQLLLIEADKLAA</sequence>
<reference evidence="2" key="1">
    <citation type="submission" date="2019-10" db="EMBL/GenBank/DDBJ databases">
        <title>Draft genome sequece of Microseira wollei NIES-4236.</title>
        <authorList>
            <person name="Yamaguchi H."/>
            <person name="Suzuki S."/>
            <person name="Kawachi M."/>
        </authorList>
    </citation>
    <scope>NUCLEOTIDE SEQUENCE</scope>
    <source>
        <strain evidence="2">NIES-4236</strain>
    </source>
</reference>
<evidence type="ECO:0000259" key="1">
    <source>
        <dbReference type="Pfam" id="PF01936"/>
    </source>
</evidence>
<organism evidence="2 3">
    <name type="scientific">Microseira wollei NIES-4236</name>
    <dbReference type="NCBI Taxonomy" id="2530354"/>
    <lineage>
        <taxon>Bacteria</taxon>
        <taxon>Bacillati</taxon>
        <taxon>Cyanobacteriota</taxon>
        <taxon>Cyanophyceae</taxon>
        <taxon>Oscillatoriophycideae</taxon>
        <taxon>Aerosakkonematales</taxon>
        <taxon>Aerosakkonemataceae</taxon>
        <taxon>Microseira</taxon>
    </lineage>
</organism>
<dbReference type="PANTHER" id="PTHR35811">
    <property type="entry name" value="SLR1870 PROTEIN"/>
    <property type="match status" value="1"/>
</dbReference>
<gene>
    <name evidence="2" type="ORF">MiSe_48460</name>
</gene>
<dbReference type="Proteomes" id="UP001050975">
    <property type="component" value="Unassembled WGS sequence"/>
</dbReference>
<feature type="domain" description="NYN" evidence="1">
    <location>
        <begin position="19"/>
        <end position="155"/>
    </location>
</feature>
<protein>
    <recommendedName>
        <fullName evidence="1">NYN domain-containing protein</fullName>
    </recommendedName>
</protein>
<dbReference type="InterPro" id="IPR021139">
    <property type="entry name" value="NYN"/>
</dbReference>
<dbReference type="GO" id="GO:0004540">
    <property type="term" value="F:RNA nuclease activity"/>
    <property type="evidence" value="ECO:0007669"/>
    <property type="project" value="InterPro"/>
</dbReference>
<dbReference type="PANTHER" id="PTHR35811:SF1">
    <property type="entry name" value="HTH OST-TYPE DOMAIN-CONTAINING PROTEIN"/>
    <property type="match status" value="1"/>
</dbReference>
<keyword evidence="3" id="KW-1185">Reference proteome</keyword>
<name>A0AAV3XCT2_9CYAN</name>
<proteinExistence type="predicted"/>